<evidence type="ECO:0000313" key="1">
    <source>
        <dbReference type="EMBL" id="HHE31846.1"/>
    </source>
</evidence>
<dbReference type="Proteomes" id="UP000886058">
    <property type="component" value="Unassembled WGS sequence"/>
</dbReference>
<name>A0A7C5HR65_9CHLB</name>
<organism evidence="1">
    <name type="scientific">Chlorobaculum parvum</name>
    <dbReference type="NCBI Taxonomy" id="274539"/>
    <lineage>
        <taxon>Bacteria</taxon>
        <taxon>Pseudomonadati</taxon>
        <taxon>Chlorobiota</taxon>
        <taxon>Chlorobiia</taxon>
        <taxon>Chlorobiales</taxon>
        <taxon>Chlorobiaceae</taxon>
        <taxon>Chlorobaculum</taxon>
    </lineage>
</organism>
<protein>
    <submittedName>
        <fullName evidence="1">Uncharacterized protein</fullName>
    </submittedName>
</protein>
<comment type="caution">
    <text evidence="1">The sequence shown here is derived from an EMBL/GenBank/DDBJ whole genome shotgun (WGS) entry which is preliminary data.</text>
</comment>
<gene>
    <name evidence="1" type="ORF">ENL07_04265</name>
</gene>
<dbReference type="AlphaFoldDB" id="A0A7C5HR65"/>
<reference evidence="1" key="1">
    <citation type="journal article" date="2020" name="mSystems">
        <title>Genome- and Community-Level Interaction Insights into Carbon Utilization and Element Cycling Functions of Hydrothermarchaeota in Hydrothermal Sediment.</title>
        <authorList>
            <person name="Zhou Z."/>
            <person name="Liu Y."/>
            <person name="Xu W."/>
            <person name="Pan J."/>
            <person name="Luo Z.H."/>
            <person name="Li M."/>
        </authorList>
    </citation>
    <scope>NUCLEOTIDE SEQUENCE [LARGE SCALE GENOMIC DNA]</scope>
    <source>
        <strain evidence="1">HyVt-633</strain>
    </source>
</reference>
<accession>A0A7C5HR65</accession>
<proteinExistence type="predicted"/>
<sequence>MTVTHILLNDQNPLHRELPICRSGKIGTIRLADKNYKVYDSMEISAHDYTALFHYGVIEQLNALPFISESNNGLDSWDEAFLPSGSIGKMIEIIDGCIVEIGGKSPEKVMLGWQDDPERIAYWREIDPERTIDFLRNLKDFSAKTLDRGYDLEFIL</sequence>
<dbReference type="EMBL" id="DRSQ01000089">
    <property type="protein sequence ID" value="HHE31846.1"/>
    <property type="molecule type" value="Genomic_DNA"/>
</dbReference>